<protein>
    <submittedName>
        <fullName evidence="2">Uncharacterized protein</fullName>
    </submittedName>
</protein>
<feature type="compositionally biased region" description="Low complexity" evidence="1">
    <location>
        <begin position="615"/>
        <end position="626"/>
    </location>
</feature>
<organism evidence="3">
    <name type="scientific">Caenorhabditis brenneri</name>
    <name type="common">Nematode worm</name>
    <dbReference type="NCBI Taxonomy" id="135651"/>
    <lineage>
        <taxon>Eukaryota</taxon>
        <taxon>Metazoa</taxon>
        <taxon>Ecdysozoa</taxon>
        <taxon>Nematoda</taxon>
        <taxon>Chromadorea</taxon>
        <taxon>Rhabditida</taxon>
        <taxon>Rhabditina</taxon>
        <taxon>Rhabditomorpha</taxon>
        <taxon>Rhabditoidea</taxon>
        <taxon>Rhabditidae</taxon>
        <taxon>Peloderinae</taxon>
        <taxon>Caenorhabditis</taxon>
    </lineage>
</organism>
<feature type="compositionally biased region" description="Basic and acidic residues" evidence="1">
    <location>
        <begin position="633"/>
        <end position="645"/>
    </location>
</feature>
<accession>G0MBY2</accession>
<evidence type="ECO:0000313" key="3">
    <source>
        <dbReference type="Proteomes" id="UP000008068"/>
    </source>
</evidence>
<feature type="compositionally biased region" description="Polar residues" evidence="1">
    <location>
        <begin position="174"/>
        <end position="185"/>
    </location>
</feature>
<feature type="compositionally biased region" description="Polar residues" evidence="1">
    <location>
        <begin position="425"/>
        <end position="449"/>
    </location>
</feature>
<feature type="compositionally biased region" description="Polar residues" evidence="1">
    <location>
        <begin position="192"/>
        <end position="204"/>
    </location>
</feature>
<feature type="region of interest" description="Disordered" evidence="1">
    <location>
        <begin position="132"/>
        <end position="1255"/>
    </location>
</feature>
<feature type="compositionally biased region" description="Basic and acidic residues" evidence="1">
    <location>
        <begin position="847"/>
        <end position="857"/>
    </location>
</feature>
<evidence type="ECO:0000256" key="1">
    <source>
        <dbReference type="SAM" id="MobiDB-lite"/>
    </source>
</evidence>
<feature type="compositionally biased region" description="Basic and acidic residues" evidence="1">
    <location>
        <begin position="146"/>
        <end position="169"/>
    </location>
</feature>
<proteinExistence type="predicted"/>
<feature type="compositionally biased region" description="Gly residues" evidence="1">
    <location>
        <begin position="1133"/>
        <end position="1144"/>
    </location>
</feature>
<feature type="compositionally biased region" description="Basic residues" evidence="1">
    <location>
        <begin position="646"/>
        <end position="682"/>
    </location>
</feature>
<feature type="compositionally biased region" description="Basic and acidic residues" evidence="1">
    <location>
        <begin position="311"/>
        <end position="324"/>
    </location>
</feature>
<feature type="compositionally biased region" description="Polar residues" evidence="1">
    <location>
        <begin position="223"/>
        <end position="233"/>
    </location>
</feature>
<dbReference type="HOGENOM" id="CLU_261018_0_0_1"/>
<feature type="compositionally biased region" description="Basic and acidic residues" evidence="1">
    <location>
        <begin position="948"/>
        <end position="965"/>
    </location>
</feature>
<dbReference type="OMA" id="WSTEAPR"/>
<feature type="compositionally biased region" description="Basic and acidic residues" evidence="1">
    <location>
        <begin position="604"/>
        <end position="613"/>
    </location>
</feature>
<reference evidence="3" key="1">
    <citation type="submission" date="2011-07" db="EMBL/GenBank/DDBJ databases">
        <authorList>
            <consortium name="Caenorhabditis brenneri Sequencing and Analysis Consortium"/>
            <person name="Wilson R.K."/>
        </authorList>
    </citation>
    <scope>NUCLEOTIDE SEQUENCE [LARGE SCALE GENOMIC DNA]</scope>
    <source>
        <strain evidence="3">PB2801</strain>
    </source>
</reference>
<feature type="compositionally biased region" description="Basic and acidic residues" evidence="1">
    <location>
        <begin position="1145"/>
        <end position="1157"/>
    </location>
</feature>
<dbReference type="EMBL" id="GL379789">
    <property type="protein sequence ID" value="EGT45656.1"/>
    <property type="molecule type" value="Genomic_DNA"/>
</dbReference>
<feature type="compositionally biased region" description="Polar residues" evidence="1">
    <location>
        <begin position="249"/>
        <end position="263"/>
    </location>
</feature>
<feature type="compositionally biased region" description="Basic and acidic residues" evidence="1">
    <location>
        <begin position="563"/>
        <end position="582"/>
    </location>
</feature>
<feature type="compositionally biased region" description="Acidic residues" evidence="1">
    <location>
        <begin position="723"/>
        <end position="732"/>
    </location>
</feature>
<keyword evidence="3" id="KW-1185">Reference proteome</keyword>
<feature type="compositionally biased region" description="Polar residues" evidence="1">
    <location>
        <begin position="132"/>
        <end position="142"/>
    </location>
</feature>
<feature type="compositionally biased region" description="Basic and acidic residues" evidence="1">
    <location>
        <begin position="480"/>
        <end position="499"/>
    </location>
</feature>
<feature type="compositionally biased region" description="Basic and acidic residues" evidence="1">
    <location>
        <begin position="870"/>
        <end position="884"/>
    </location>
</feature>
<sequence>MVIIGVLLVSDTGWEDSRYEECKQYFKCTHPSGNQGLCGHVGTFGELSEHFARHTKQYRIRCSNCEQRFVEEGFYFLHLNINNKKRCQEEHRSDIRHSAESVRVVWKSRNNHIKASTKEEYDDFIADKASKTPVTPTINAKSRSAPARDQRQSVKKPRNEQVCQEKEAVETNPIPVNQPVQSNESLPDAQRNVLNPQSVSSSPESAADLQLTDVERTPGGFVSTETRPPSTENPIIGEEQSPASAPPLRQNQEYEQPMNNDFLSESWRPPLVPVGFDPRRPPPPLGVQVPTQTFESRRSFRASEQQVGSGRVEKEAAPQDRPDQRPPTAQQQSPGRPDSVPLSSAFSALDLGHQDRETGQRTGDFPVSSSDHSLRGPEDLKEEHAQRALSPQPVPPPNPGQYSLNDLSAPWSTEAPRLGYHRSIGSATSKSAQTQNFSRRQDLLNQTDQRPVEPQVVRPIADTPAATHPCPVETQKSSHHQPERRSREQERSPTLDPLRHFRGLNSIGRSAQVTTAVSTGQPPDSLFQFPTRVDQQPRSALDGPRPEPIAVRTDSQNELDANEVVHEDSVHDFDHDLGRDEPMDIDQEPAATIPQDAQTPPGSPEERDSEPEPTRLSGRPPSSAGSRSRRVRRDSDESYRPDSPVRRNRSRSAAKKKKKRGPAKPRKGAKGRKPSNRRRSSARKYSESSEDSNMFDDDDAPARVPIRGAPSAAIQQNSVSELPDYESPDDEPAPAPPRRGRPPTRTSQVTKPVAKRTRPPTPEDSEDSVESYHPPQKTTRGRRRSSGAREYDYDPPYRPPVANVSARPTERRRTRSQGAADESLELPKRTRRRKSTSTVQKDTALSKIREQLLRQRTPEQVLRQRTPEQVLRERTPEQVRRQRTPEQVQRQRTPEQVMRQRTPEPEISDHEMEERAPRDPSVEGEDEYEEVAPVQEVAQNDAPVIQEVKQEPREEPRRSRPEFRRPVGAARGSPDIEIISHMRNGRVLSLFSNPSTRESSLARQGSEQRDSTTQPYPVDREFYDRNRVEARGGPVQNQPRNPPRPPQEVRIPPRQPQPTISQGPRQSRPPLLGTRPHQPRNPVPVPNTSSLRPPVDTSGLVSSRIMRPDEFHRGATHTRYHPGNVKRTLSRGSSGGRSASGGSSGDRDEERRDEPRARAPAGGRAPYRPPSRGEVEYVEQAPRPDAPRHAPSGGRAPYRPPSRGEEENREAPMAPRRSGRTPVRRSSPVGQAQVPPAQSTRQPPSRGQVMDRQERIRMEILREQQIARQQVDQLARGFEQIVASGEARTKAIQEEAAKKKTIMERAT</sequence>
<feature type="compositionally biased region" description="Acidic residues" evidence="1">
    <location>
        <begin position="688"/>
        <end position="699"/>
    </location>
</feature>
<dbReference type="InParanoid" id="G0MBY2"/>
<feature type="compositionally biased region" description="Basic and acidic residues" evidence="1">
    <location>
        <begin position="372"/>
        <end position="386"/>
    </location>
</feature>
<gene>
    <name evidence="2" type="ORF">CAEBREN_09110</name>
</gene>
<feature type="compositionally biased region" description="Low complexity" evidence="1">
    <location>
        <begin position="1158"/>
        <end position="1172"/>
    </location>
</feature>
<evidence type="ECO:0000313" key="2">
    <source>
        <dbReference type="EMBL" id="EGT45656.1"/>
    </source>
</evidence>
<name>G0MBY2_CAEBE</name>
<feature type="compositionally biased region" description="Polar residues" evidence="1">
    <location>
        <begin position="507"/>
        <end position="522"/>
    </location>
</feature>
<feature type="compositionally biased region" description="Polar residues" evidence="1">
    <location>
        <begin position="1236"/>
        <end position="1245"/>
    </location>
</feature>
<feature type="compositionally biased region" description="Basic and acidic residues" evidence="1">
    <location>
        <begin position="901"/>
        <end position="921"/>
    </location>
</feature>
<feature type="compositionally biased region" description="Polar residues" evidence="1">
    <location>
        <begin position="990"/>
        <end position="1015"/>
    </location>
</feature>
<feature type="compositionally biased region" description="Basic and acidic residues" evidence="1">
    <location>
        <begin position="1018"/>
        <end position="1030"/>
    </location>
</feature>
<dbReference type="Proteomes" id="UP000008068">
    <property type="component" value="Unassembled WGS sequence"/>
</dbReference>